<dbReference type="GeneID" id="54568468"/>
<organism evidence="2 3">
    <name type="scientific">Zasmidium cellare ATCC 36951</name>
    <dbReference type="NCBI Taxonomy" id="1080233"/>
    <lineage>
        <taxon>Eukaryota</taxon>
        <taxon>Fungi</taxon>
        <taxon>Dikarya</taxon>
        <taxon>Ascomycota</taxon>
        <taxon>Pezizomycotina</taxon>
        <taxon>Dothideomycetes</taxon>
        <taxon>Dothideomycetidae</taxon>
        <taxon>Mycosphaerellales</taxon>
        <taxon>Mycosphaerellaceae</taxon>
        <taxon>Zasmidium</taxon>
    </lineage>
</organism>
<evidence type="ECO:0008006" key="4">
    <source>
        <dbReference type="Google" id="ProtNLM"/>
    </source>
</evidence>
<dbReference type="Pfam" id="PF04979">
    <property type="entry name" value="IPP-2"/>
    <property type="match status" value="1"/>
</dbReference>
<gene>
    <name evidence="2" type="ORF">M409DRAFT_62496</name>
</gene>
<feature type="region of interest" description="Disordered" evidence="1">
    <location>
        <begin position="268"/>
        <end position="288"/>
    </location>
</feature>
<feature type="region of interest" description="Disordered" evidence="1">
    <location>
        <begin position="1"/>
        <end position="125"/>
    </location>
</feature>
<name>A0A6A6D346_ZASCE</name>
<dbReference type="Gene3D" id="6.10.250.1050">
    <property type="match status" value="1"/>
</dbReference>
<feature type="compositionally biased region" description="Low complexity" evidence="1">
    <location>
        <begin position="83"/>
        <end position="101"/>
    </location>
</feature>
<feature type="compositionally biased region" description="Basic and acidic residues" evidence="1">
    <location>
        <begin position="116"/>
        <end position="125"/>
    </location>
</feature>
<feature type="compositionally biased region" description="Basic and acidic residues" evidence="1">
    <location>
        <begin position="212"/>
        <end position="240"/>
    </location>
</feature>
<dbReference type="GO" id="GO:0004864">
    <property type="term" value="F:protein phosphatase inhibitor activity"/>
    <property type="evidence" value="ECO:0007669"/>
    <property type="project" value="InterPro"/>
</dbReference>
<accession>A0A6A6D346</accession>
<dbReference type="EMBL" id="ML993580">
    <property type="protein sequence ID" value="KAF2172810.1"/>
    <property type="molecule type" value="Genomic_DNA"/>
</dbReference>
<evidence type="ECO:0000256" key="1">
    <source>
        <dbReference type="SAM" id="MobiDB-lite"/>
    </source>
</evidence>
<dbReference type="PANTHER" id="PTHR12398">
    <property type="entry name" value="PROTEIN PHOSPHATASE INHIBITOR"/>
    <property type="match status" value="1"/>
</dbReference>
<protein>
    <recommendedName>
        <fullName evidence="4">Glc8 protein</fullName>
    </recommendedName>
</protein>
<sequence length="288" mass="31924">MAHTAAATTSPSSVPKRPKGILKNNGSYQQTSPDARISPTSENAGSLPGNAGLPEPAVPAERPGMPPRELSEKEITQMNTELNAGNGNRRNSSNVRGSLSRRQSEQGSGPAPATNGDHDEGSMRLKWDEANLYLNEGQMGGKMKIDEPKTPYARNYDPAEDEEEIANINAEELNVDELDMSKAKPRGRKASGSRARDNEIPGLELGEPEMDPLSRHDSDGERKVQVDSEFKDQDGKRHGEEAEEDMTLAEREKHKKFEEMRKKHYEMKNIKDLLGHPEQLDIDEDDDK</sequence>
<dbReference type="OrthoDB" id="551302at2759"/>
<feature type="region of interest" description="Disordered" evidence="1">
    <location>
        <begin position="138"/>
        <end position="254"/>
    </location>
</feature>
<dbReference type="RefSeq" id="XP_033673699.1">
    <property type="nucleotide sequence ID" value="XM_033815196.1"/>
</dbReference>
<dbReference type="AlphaFoldDB" id="A0A6A6D346"/>
<feature type="compositionally biased region" description="Basic and acidic residues" evidence="1">
    <location>
        <begin position="268"/>
        <end position="279"/>
    </location>
</feature>
<evidence type="ECO:0000313" key="2">
    <source>
        <dbReference type="EMBL" id="KAF2172810.1"/>
    </source>
</evidence>
<dbReference type="GO" id="GO:0009966">
    <property type="term" value="P:regulation of signal transduction"/>
    <property type="evidence" value="ECO:0007669"/>
    <property type="project" value="InterPro"/>
</dbReference>
<dbReference type="Proteomes" id="UP000799537">
    <property type="component" value="Unassembled WGS sequence"/>
</dbReference>
<dbReference type="PANTHER" id="PTHR12398:SF20">
    <property type="entry name" value="PROTEIN PHOSPHATASE 1 REGULATORY INHIBITOR SUBUNIT 2"/>
    <property type="match status" value="1"/>
</dbReference>
<feature type="compositionally biased region" description="Low complexity" evidence="1">
    <location>
        <begin position="1"/>
        <end position="13"/>
    </location>
</feature>
<evidence type="ECO:0000313" key="3">
    <source>
        <dbReference type="Proteomes" id="UP000799537"/>
    </source>
</evidence>
<reference evidence="2" key="1">
    <citation type="journal article" date="2020" name="Stud. Mycol.">
        <title>101 Dothideomycetes genomes: a test case for predicting lifestyles and emergence of pathogens.</title>
        <authorList>
            <person name="Haridas S."/>
            <person name="Albert R."/>
            <person name="Binder M."/>
            <person name="Bloem J."/>
            <person name="Labutti K."/>
            <person name="Salamov A."/>
            <person name="Andreopoulos B."/>
            <person name="Baker S."/>
            <person name="Barry K."/>
            <person name="Bills G."/>
            <person name="Bluhm B."/>
            <person name="Cannon C."/>
            <person name="Castanera R."/>
            <person name="Culley D."/>
            <person name="Daum C."/>
            <person name="Ezra D."/>
            <person name="Gonzalez J."/>
            <person name="Henrissat B."/>
            <person name="Kuo A."/>
            <person name="Liang C."/>
            <person name="Lipzen A."/>
            <person name="Lutzoni F."/>
            <person name="Magnuson J."/>
            <person name="Mondo S."/>
            <person name="Nolan M."/>
            <person name="Ohm R."/>
            <person name="Pangilinan J."/>
            <person name="Park H.-J."/>
            <person name="Ramirez L."/>
            <person name="Alfaro M."/>
            <person name="Sun H."/>
            <person name="Tritt A."/>
            <person name="Yoshinaga Y."/>
            <person name="Zwiers L.-H."/>
            <person name="Turgeon B."/>
            <person name="Goodwin S."/>
            <person name="Spatafora J."/>
            <person name="Crous P."/>
            <person name="Grigoriev I."/>
        </authorList>
    </citation>
    <scope>NUCLEOTIDE SEQUENCE</scope>
    <source>
        <strain evidence="2">ATCC 36951</strain>
    </source>
</reference>
<keyword evidence="3" id="KW-1185">Reference proteome</keyword>
<proteinExistence type="predicted"/>
<feature type="compositionally biased region" description="Polar residues" evidence="1">
    <location>
        <begin position="24"/>
        <end position="44"/>
    </location>
</feature>
<dbReference type="InterPro" id="IPR007062">
    <property type="entry name" value="PPI-2"/>
</dbReference>